<protein>
    <submittedName>
        <fullName evidence="1">Uncharacterized protein</fullName>
    </submittedName>
</protein>
<evidence type="ECO:0000313" key="1">
    <source>
        <dbReference type="EMBL" id="PDZ97072.1"/>
    </source>
</evidence>
<sequence length="204" mass="24233">MNLEQELYLNDNEMKYEIEHTDGLEIASETENIIEVVDTFQENNRFLRFNKESYLVNEEMIEDFGQNLKECRILEYLQMLPKILLMNIRKIYIVSTSEHLEQLEDETGIYTFDLFNKGMYVWENGNIIISLAAHENESELLSHQELEEEGQTDYDENLRIAVWKTIARELFHSLQSNPLFEDDIEQGEEVVEDFCEMFFSPTYA</sequence>
<dbReference type="RefSeq" id="WP_098005780.1">
    <property type="nucleotide sequence ID" value="NZ_NVMX01000030.1"/>
</dbReference>
<reference evidence="1 2" key="1">
    <citation type="submission" date="2017-09" db="EMBL/GenBank/DDBJ databases">
        <title>Large-scale bioinformatics analysis of Bacillus genomes uncovers conserved roles of natural products in bacterial physiology.</title>
        <authorList>
            <consortium name="Agbiome Team Llc"/>
            <person name="Bleich R.M."/>
            <person name="Grubbs K.J."/>
            <person name="Santa Maria K.C."/>
            <person name="Allen S.E."/>
            <person name="Farag S."/>
            <person name="Shank E.A."/>
            <person name="Bowers A."/>
        </authorList>
    </citation>
    <scope>NUCLEOTIDE SEQUENCE [LARGE SCALE GENOMIC DNA]</scope>
    <source>
        <strain evidence="1 2">AFS092789</strain>
    </source>
</reference>
<organism evidence="1 2">
    <name type="scientific">Bacillus cereus</name>
    <dbReference type="NCBI Taxonomy" id="1396"/>
    <lineage>
        <taxon>Bacteria</taxon>
        <taxon>Bacillati</taxon>
        <taxon>Bacillota</taxon>
        <taxon>Bacilli</taxon>
        <taxon>Bacillales</taxon>
        <taxon>Bacillaceae</taxon>
        <taxon>Bacillus</taxon>
        <taxon>Bacillus cereus group</taxon>
    </lineage>
</organism>
<dbReference type="AlphaFoldDB" id="A0A9X6SXG8"/>
<proteinExistence type="predicted"/>
<name>A0A9X6SXG8_BACCE</name>
<gene>
    <name evidence="1" type="ORF">CON36_19590</name>
</gene>
<evidence type="ECO:0000313" key="2">
    <source>
        <dbReference type="Proteomes" id="UP000219922"/>
    </source>
</evidence>
<accession>A0A9X6SXG8</accession>
<comment type="caution">
    <text evidence="1">The sequence shown here is derived from an EMBL/GenBank/DDBJ whole genome shotgun (WGS) entry which is preliminary data.</text>
</comment>
<dbReference type="Proteomes" id="UP000219922">
    <property type="component" value="Unassembled WGS sequence"/>
</dbReference>
<dbReference type="EMBL" id="NVMX01000030">
    <property type="protein sequence ID" value="PDZ97072.1"/>
    <property type="molecule type" value="Genomic_DNA"/>
</dbReference>